<accession>A0A314YVZ6</accession>
<dbReference type="STRING" id="2094558.A0A314YVZ6"/>
<dbReference type="Pfam" id="PF23628">
    <property type="entry name" value="ARM_LIN_C"/>
    <property type="match status" value="1"/>
</dbReference>
<evidence type="ECO:0000313" key="7">
    <source>
        <dbReference type="EMBL" id="PQQ12882.1"/>
    </source>
</evidence>
<dbReference type="InterPro" id="IPR003613">
    <property type="entry name" value="Ubox_domain"/>
</dbReference>
<evidence type="ECO:0000313" key="8">
    <source>
        <dbReference type="Proteomes" id="UP000250321"/>
    </source>
</evidence>
<dbReference type="GO" id="GO:0061630">
    <property type="term" value="F:ubiquitin protein ligase activity"/>
    <property type="evidence" value="ECO:0007669"/>
    <property type="project" value="UniProtKB-EC"/>
</dbReference>
<dbReference type="InterPro" id="IPR013083">
    <property type="entry name" value="Znf_RING/FYVE/PHD"/>
</dbReference>
<dbReference type="PANTHER" id="PTHR35549:SF1">
    <property type="entry name" value="OS04G0584500 PROTEIN"/>
    <property type="match status" value="1"/>
</dbReference>
<feature type="compositionally biased region" description="Basic and acidic residues" evidence="5">
    <location>
        <begin position="147"/>
        <end position="161"/>
    </location>
</feature>
<evidence type="ECO:0000256" key="1">
    <source>
        <dbReference type="ARBA" id="ARBA00000900"/>
    </source>
</evidence>
<feature type="compositionally biased region" description="Basic and acidic residues" evidence="5">
    <location>
        <begin position="171"/>
        <end position="183"/>
    </location>
</feature>
<dbReference type="Pfam" id="PF23568">
    <property type="entry name" value="ARM_LIN"/>
    <property type="match status" value="1"/>
</dbReference>
<feature type="region of interest" description="Disordered" evidence="5">
    <location>
        <begin position="147"/>
        <end position="239"/>
    </location>
</feature>
<dbReference type="InterPro" id="IPR055566">
    <property type="entry name" value="ARM_LIN"/>
</dbReference>
<feature type="compositionally biased region" description="Polar residues" evidence="5">
    <location>
        <begin position="22"/>
        <end position="32"/>
    </location>
</feature>
<comment type="caution">
    <text evidence="7">The sequence shown here is derived from an EMBL/GenBank/DDBJ whole genome shotgun (WGS) entry which is preliminary data.</text>
</comment>
<evidence type="ECO:0000256" key="2">
    <source>
        <dbReference type="ARBA" id="ARBA00004906"/>
    </source>
</evidence>
<evidence type="ECO:0000259" key="6">
    <source>
        <dbReference type="PROSITE" id="PS51698"/>
    </source>
</evidence>
<dbReference type="EC" id="2.3.2.27" evidence="3"/>
<feature type="compositionally biased region" description="Acidic residues" evidence="5">
    <location>
        <begin position="520"/>
        <end position="530"/>
    </location>
</feature>
<dbReference type="SMART" id="SM00504">
    <property type="entry name" value="Ubox"/>
    <property type="match status" value="1"/>
</dbReference>
<feature type="compositionally biased region" description="Basic and acidic residues" evidence="5">
    <location>
        <begin position="210"/>
        <end position="239"/>
    </location>
</feature>
<feature type="region of interest" description="Disordered" evidence="5">
    <location>
        <begin position="1"/>
        <end position="112"/>
    </location>
</feature>
<proteinExistence type="predicted"/>
<organism evidence="7 8">
    <name type="scientific">Prunus yedoensis var. nudiflora</name>
    <dbReference type="NCBI Taxonomy" id="2094558"/>
    <lineage>
        <taxon>Eukaryota</taxon>
        <taxon>Viridiplantae</taxon>
        <taxon>Streptophyta</taxon>
        <taxon>Embryophyta</taxon>
        <taxon>Tracheophyta</taxon>
        <taxon>Spermatophyta</taxon>
        <taxon>Magnoliopsida</taxon>
        <taxon>eudicotyledons</taxon>
        <taxon>Gunneridae</taxon>
        <taxon>Pentapetalae</taxon>
        <taxon>rosids</taxon>
        <taxon>fabids</taxon>
        <taxon>Rosales</taxon>
        <taxon>Rosaceae</taxon>
        <taxon>Amygdaloideae</taxon>
        <taxon>Amygdaleae</taxon>
        <taxon>Prunus</taxon>
    </lineage>
</organism>
<dbReference type="PANTHER" id="PTHR35549">
    <property type="entry name" value="OS04G0584500 PROTEIN"/>
    <property type="match status" value="1"/>
</dbReference>
<feature type="compositionally biased region" description="Polar residues" evidence="5">
    <location>
        <begin position="535"/>
        <end position="555"/>
    </location>
</feature>
<dbReference type="InterPro" id="IPR016024">
    <property type="entry name" value="ARM-type_fold"/>
</dbReference>
<dbReference type="SUPFAM" id="SSF57850">
    <property type="entry name" value="RING/U-box"/>
    <property type="match status" value="1"/>
</dbReference>
<gene>
    <name evidence="7" type="ORF">Pyn_36792</name>
</gene>
<keyword evidence="4" id="KW-0808">Transferase</keyword>
<dbReference type="CDD" id="cd16664">
    <property type="entry name" value="RING-Ubox_PUB"/>
    <property type="match status" value="1"/>
</dbReference>
<feature type="compositionally biased region" description="Basic and acidic residues" evidence="5">
    <location>
        <begin position="74"/>
        <end position="103"/>
    </location>
</feature>
<dbReference type="AlphaFoldDB" id="A0A314YVZ6"/>
<feature type="domain" description="U-box" evidence="6">
    <location>
        <begin position="687"/>
        <end position="762"/>
    </location>
</feature>
<sequence length="1082" mass="121366">MASSLEDLLAEDGFKGRKSLTRSRTSYHSGSTIRHFPNSEEHRKRSMSGDRIRPEKTRSDVSRYGVRNNLPTGDDIRGRRPREDLLVRGKIEGGSKKEIRDGLGGKGPTSRGVWEARSLNSIFPQNQAANEIVEVDDEDFERYKDIYSNELYSSERRKDKYSNGSLENEGFEERSKKETEVDRKHSHSSSSNKHVAGRTSFSENNRQSRKQPETSHDRSRRDSSYSKNSEDARGQKHDKVLRAVSEPALDEIAIQAMVSILSGYIKRFLKDDNFRSALRDNCISSLNFIHQEEGHSESRIIASLEQAIETVEKAAEESASEKDLKRASLQLSVITGLNSADLKDGFTSGVPNYKLSACAHLYLSVVYKLKKKDRVSAKHLLQVFCDTPFHARMTLLPELWDHLFLPHLSHLKVWYDQEADSLADRQNKPRKLKLLGKVYNEILDSGTSQFAVYYKDWLTEGAESPSIPSIPIPFVSLQEVQQGGSHSHSSEAPSPGGPQSMVSKRLYDSVFGRSSKPESDEAEDDGDIENVDSCMRSSDGSADAKQTSQHSSETVQYRYQDVKEESTKSAPEDGFLSENGHLMTEEQKWGYLGVSDLPESDLNHHFDNICGENTESTQMLHASACAKENKHTLKTREKSVYEQQRAEGSTVSNCSEASITSSIPIKERSSFEELHGNYFEEGIIFWSIPQDFICPLTGRLFEDPVTLETGQTFERLAIKAWFDKGNRTCPVTGKSLECLAVPLHNFILKRVIHSWKSEHSRKLLAFASQVVGTSGRDGSKHYDEIAIFVLEQLLTCFSKEERTENCQAPYVSWRLAVSSSMSKQIKIRTNAVLLLTELICLKRKKDVTTFLSGLQNEGIVNTMDVLLVCLQSSPANHRPLVAVLLLHVDLLVEVEPQKYGMHREEAVDAITEALDCSLTDANVRENCCKALLIFRRYFSFSGKSLSRSWIIKPADFSGSCEVNSLDNEDGSLAHGASPSDDEDNSIDWLRNLTVTLLGNGKKSFLETLSKCLGSENLDLMRVCLITAEWLSRALSSLSGSEFQLTAFSSLIFPLKERLKNGEQVEQKILASVSMLNFSKISG</sequence>
<evidence type="ECO:0000256" key="3">
    <source>
        <dbReference type="ARBA" id="ARBA00012483"/>
    </source>
</evidence>
<dbReference type="Proteomes" id="UP000250321">
    <property type="component" value="Unassembled WGS sequence"/>
</dbReference>
<dbReference type="PROSITE" id="PS51698">
    <property type="entry name" value="U_BOX"/>
    <property type="match status" value="1"/>
</dbReference>
<feature type="region of interest" description="Disordered" evidence="5">
    <location>
        <begin position="479"/>
        <end position="555"/>
    </location>
</feature>
<reference evidence="7 8" key="1">
    <citation type="submission" date="2018-02" db="EMBL/GenBank/DDBJ databases">
        <title>Draft genome of wild Prunus yedoensis var. nudiflora.</title>
        <authorList>
            <person name="Baek S."/>
            <person name="Kim J.-H."/>
            <person name="Choi K."/>
            <person name="Kim G.-B."/>
            <person name="Cho A."/>
            <person name="Jang H."/>
            <person name="Shin C.-H."/>
            <person name="Yu H.-J."/>
            <person name="Mun J.-H."/>
        </authorList>
    </citation>
    <scope>NUCLEOTIDE SEQUENCE [LARGE SCALE GENOMIC DNA]</scope>
    <source>
        <strain evidence="8">cv. Jeju island</strain>
        <tissue evidence="7">Leaf</tissue>
    </source>
</reference>
<dbReference type="UniPathway" id="UPA00143"/>
<comment type="catalytic activity">
    <reaction evidence="1">
        <text>S-ubiquitinyl-[E2 ubiquitin-conjugating enzyme]-L-cysteine + [acceptor protein]-L-lysine = [E2 ubiquitin-conjugating enzyme]-L-cysteine + N(6)-ubiquitinyl-[acceptor protein]-L-lysine.</text>
        <dbReference type="EC" id="2.3.2.27"/>
    </reaction>
</comment>
<evidence type="ECO:0000256" key="5">
    <source>
        <dbReference type="SAM" id="MobiDB-lite"/>
    </source>
</evidence>
<comment type="pathway">
    <text evidence="2">Protein modification; protein ubiquitination.</text>
</comment>
<dbReference type="Gene3D" id="3.30.40.10">
    <property type="entry name" value="Zinc/RING finger domain, C3HC4 (zinc finger)"/>
    <property type="match status" value="1"/>
</dbReference>
<evidence type="ECO:0000256" key="4">
    <source>
        <dbReference type="ARBA" id="ARBA00022679"/>
    </source>
</evidence>
<dbReference type="InterPro" id="IPR056512">
    <property type="entry name" value="LIN_N"/>
</dbReference>
<protein>
    <recommendedName>
        <fullName evidence="3">RING-type E3 ubiquitin transferase</fullName>
        <ecNumber evidence="3">2.3.2.27</ecNumber>
    </recommendedName>
</protein>
<dbReference type="EMBL" id="PJQY01000330">
    <property type="protein sequence ID" value="PQQ12882.1"/>
    <property type="molecule type" value="Genomic_DNA"/>
</dbReference>
<dbReference type="GO" id="GO:0016567">
    <property type="term" value="P:protein ubiquitination"/>
    <property type="evidence" value="ECO:0007669"/>
    <property type="project" value="UniProtKB-UniPathway"/>
</dbReference>
<dbReference type="SUPFAM" id="SSF48371">
    <property type="entry name" value="ARM repeat"/>
    <property type="match status" value="1"/>
</dbReference>
<dbReference type="Pfam" id="PF04564">
    <property type="entry name" value="U-box"/>
    <property type="match status" value="1"/>
</dbReference>
<feature type="compositionally biased region" description="Polar residues" evidence="5">
    <location>
        <begin position="479"/>
        <end position="492"/>
    </location>
</feature>
<feature type="compositionally biased region" description="Basic and acidic residues" evidence="5">
    <location>
        <begin position="37"/>
        <end position="61"/>
    </location>
</feature>
<dbReference type="OrthoDB" id="10064100at2759"/>
<keyword evidence="8" id="KW-1185">Reference proteome</keyword>
<dbReference type="InterPro" id="IPR045210">
    <property type="entry name" value="RING-Ubox_PUB"/>
</dbReference>
<name>A0A314YVZ6_PRUYE</name>